<sequence>MLRATEICTCISVCTVGIEYASATLDVFRIDDVTCKFDLQSRLRKQSPAIGKLNVWQLIH</sequence>
<dbReference type="AlphaFoldDB" id="A0A0V1FM33"/>
<evidence type="ECO:0000313" key="1">
    <source>
        <dbReference type="EMBL" id="KRY87069.1"/>
    </source>
</evidence>
<dbReference type="EMBL" id="JYDT01000061">
    <property type="protein sequence ID" value="KRY87069.1"/>
    <property type="molecule type" value="Genomic_DNA"/>
</dbReference>
<gene>
    <name evidence="1" type="ORF">T4D_14153</name>
</gene>
<proteinExistence type="predicted"/>
<reference evidence="1 2" key="1">
    <citation type="submission" date="2015-01" db="EMBL/GenBank/DDBJ databases">
        <title>Evolution of Trichinella species and genotypes.</title>
        <authorList>
            <person name="Korhonen P.K."/>
            <person name="Edoardo P."/>
            <person name="Giuseppe L.R."/>
            <person name="Gasser R.B."/>
        </authorList>
    </citation>
    <scope>NUCLEOTIDE SEQUENCE [LARGE SCALE GENOMIC DNA]</scope>
    <source>
        <strain evidence="1">ISS470</strain>
    </source>
</reference>
<evidence type="ECO:0000313" key="2">
    <source>
        <dbReference type="Proteomes" id="UP000054995"/>
    </source>
</evidence>
<comment type="caution">
    <text evidence="1">The sequence shown here is derived from an EMBL/GenBank/DDBJ whole genome shotgun (WGS) entry which is preliminary data.</text>
</comment>
<accession>A0A0V1FM33</accession>
<keyword evidence="2" id="KW-1185">Reference proteome</keyword>
<name>A0A0V1FM33_TRIPS</name>
<protein>
    <submittedName>
        <fullName evidence="1">Uncharacterized protein</fullName>
    </submittedName>
</protein>
<dbReference type="Proteomes" id="UP000054995">
    <property type="component" value="Unassembled WGS sequence"/>
</dbReference>
<organism evidence="1 2">
    <name type="scientific">Trichinella pseudospiralis</name>
    <name type="common">Parasitic roundworm</name>
    <dbReference type="NCBI Taxonomy" id="6337"/>
    <lineage>
        <taxon>Eukaryota</taxon>
        <taxon>Metazoa</taxon>
        <taxon>Ecdysozoa</taxon>
        <taxon>Nematoda</taxon>
        <taxon>Enoplea</taxon>
        <taxon>Dorylaimia</taxon>
        <taxon>Trichinellida</taxon>
        <taxon>Trichinellidae</taxon>
        <taxon>Trichinella</taxon>
    </lineage>
</organism>